<dbReference type="Proteomes" id="UP001165044">
    <property type="component" value="Unassembled WGS sequence"/>
</dbReference>
<sequence>MELYLDPKETELLIRLLDRSLEEIQREINHTDHAAFKAGLKVDQTLMHGILAKLKAPAAMGI</sequence>
<organism evidence="1 2">
    <name type="scientific">Geothrix edaphica</name>
    <dbReference type="NCBI Taxonomy" id="2927976"/>
    <lineage>
        <taxon>Bacteria</taxon>
        <taxon>Pseudomonadati</taxon>
        <taxon>Acidobacteriota</taxon>
        <taxon>Holophagae</taxon>
        <taxon>Holophagales</taxon>
        <taxon>Holophagaceae</taxon>
        <taxon>Geothrix</taxon>
    </lineage>
</organism>
<protein>
    <submittedName>
        <fullName evidence="1">Uncharacterized protein</fullName>
    </submittedName>
</protein>
<keyword evidence="2" id="KW-1185">Reference proteome</keyword>
<proteinExistence type="predicted"/>
<accession>A0ABQ5Q0G5</accession>
<evidence type="ECO:0000313" key="2">
    <source>
        <dbReference type="Proteomes" id="UP001165044"/>
    </source>
</evidence>
<dbReference type="EMBL" id="BSDC01000003">
    <property type="protein sequence ID" value="GLH67896.1"/>
    <property type="molecule type" value="Genomic_DNA"/>
</dbReference>
<gene>
    <name evidence="1" type="ORF">GETHED_22600</name>
</gene>
<comment type="caution">
    <text evidence="1">The sequence shown here is derived from an EMBL/GenBank/DDBJ whole genome shotgun (WGS) entry which is preliminary data.</text>
</comment>
<dbReference type="RefSeq" id="WP_285609378.1">
    <property type="nucleotide sequence ID" value="NZ_BSDC01000003.1"/>
</dbReference>
<reference evidence="1" key="1">
    <citation type="journal article" date="2023" name="Antonie Van Leeuwenhoek">
        <title>Mesoterricola silvestris gen. nov., sp. nov., Mesoterricola sediminis sp. nov., Geothrix oryzae sp. nov., Geothrix edaphica sp. nov., Geothrix rubra sp. nov., and Geothrix limicola sp. nov., six novel members of Acidobacteriota isolated from soils.</title>
        <authorList>
            <person name="Itoh H."/>
            <person name="Sugisawa Y."/>
            <person name="Mise K."/>
            <person name="Xu Z."/>
            <person name="Kuniyasu M."/>
            <person name="Ushijima N."/>
            <person name="Kawano K."/>
            <person name="Kobayashi E."/>
            <person name="Shiratori Y."/>
            <person name="Masuda Y."/>
            <person name="Senoo K."/>
        </authorList>
    </citation>
    <scope>NUCLEOTIDE SEQUENCE</scope>
    <source>
        <strain evidence="1">Red802</strain>
    </source>
</reference>
<name>A0ABQ5Q0G5_9BACT</name>
<evidence type="ECO:0000313" key="1">
    <source>
        <dbReference type="EMBL" id="GLH67896.1"/>
    </source>
</evidence>